<protein>
    <submittedName>
        <fullName evidence="10">C-type natriuretic peptide 2</fullName>
    </submittedName>
</protein>
<sequence>MISSRADPDWNGRFSEFNDTPTGGGVRLAERAPAEPGAGTPPTNLPPEEDFLLEQVLQRRSRSISLMSSWTRSRPGPPSVTVPQTQQDVQEAPTQMAVCSSSSLVFLIIFLSVAVETRPSSDRDEEQVLKSLFGPHLSSLILAPPTSDEGSSGSLDPPTPSEAAVTMHGEAKVTAARILRSFLRQREKTRRWGRKTMVAGGGCFGMKMDRIGSISGLGC</sequence>
<dbReference type="Pfam" id="PF00212">
    <property type="entry name" value="ANP"/>
    <property type="match status" value="1"/>
</dbReference>
<dbReference type="GO" id="GO:0097746">
    <property type="term" value="P:blood vessel diameter maintenance"/>
    <property type="evidence" value="ECO:0007669"/>
    <property type="project" value="UniProtKB-KW"/>
</dbReference>
<name>A0A834F0A4_ORYME</name>
<dbReference type="GO" id="GO:0006182">
    <property type="term" value="P:cGMP biosynthetic process"/>
    <property type="evidence" value="ECO:0007669"/>
    <property type="project" value="TreeGrafter"/>
</dbReference>
<feature type="region of interest" description="Disordered" evidence="9">
    <location>
        <begin position="143"/>
        <end position="163"/>
    </location>
</feature>
<feature type="compositionally biased region" description="Basic and acidic residues" evidence="9">
    <location>
        <begin position="1"/>
        <end position="10"/>
    </location>
</feature>
<keyword evidence="6" id="KW-0372">Hormone</keyword>
<keyword evidence="5" id="KW-0165">Cleavage on pair of basic residues</keyword>
<evidence type="ECO:0000256" key="7">
    <source>
        <dbReference type="ARBA" id="ARBA00022858"/>
    </source>
</evidence>
<dbReference type="GO" id="GO:0007168">
    <property type="term" value="P:receptor guanylyl cyclase signaling pathway"/>
    <property type="evidence" value="ECO:0007669"/>
    <property type="project" value="TreeGrafter"/>
</dbReference>
<dbReference type="InterPro" id="IPR030480">
    <property type="entry name" value="Natr_peptide_CS"/>
</dbReference>
<dbReference type="PANTHER" id="PTHR12167:SF6">
    <property type="entry name" value="C-TYPE NATRIURETIC PEPTIDE 2-LIKE"/>
    <property type="match status" value="1"/>
</dbReference>
<accession>A0A834F0A4</accession>
<evidence type="ECO:0000256" key="3">
    <source>
        <dbReference type="ARBA" id="ARBA00009041"/>
    </source>
</evidence>
<evidence type="ECO:0000256" key="6">
    <source>
        <dbReference type="ARBA" id="ARBA00022702"/>
    </source>
</evidence>
<evidence type="ECO:0000256" key="4">
    <source>
        <dbReference type="ARBA" id="ARBA00022525"/>
    </source>
</evidence>
<comment type="similarity">
    <text evidence="3 8">Belongs to the natriuretic peptide family.</text>
</comment>
<dbReference type="PANTHER" id="PTHR12167">
    <property type="entry name" value="C-TYPE NATRIURETIC PEPTIDE"/>
    <property type="match status" value="1"/>
</dbReference>
<proteinExistence type="inferred from homology"/>
<comment type="caution">
    <text evidence="10">The sequence shown here is derived from an EMBL/GenBank/DDBJ whole genome shotgun (WGS) entry which is preliminary data.</text>
</comment>
<dbReference type="PROSITE" id="PS00263">
    <property type="entry name" value="NATRIURETIC_PEPTIDE"/>
    <property type="match status" value="1"/>
</dbReference>
<evidence type="ECO:0000313" key="10">
    <source>
        <dbReference type="EMBL" id="KAF6720350.1"/>
    </source>
</evidence>
<keyword evidence="7 8" id="KW-0838">Vasoactive</keyword>
<comment type="subcellular location">
    <subcellularLocation>
        <location evidence="2 8">Secreted</location>
    </subcellularLocation>
</comment>
<feature type="region of interest" description="Disordered" evidence="9">
    <location>
        <begin position="1"/>
        <end position="47"/>
    </location>
</feature>
<comment type="function">
    <text evidence="1">Exhibits natriuretic and vasodepressant activity. Has cGMP-stimulating activity. May help to regulate body fluid homeostasis in a variety of aquatic environments.</text>
</comment>
<dbReference type="EMBL" id="WKFB01000527">
    <property type="protein sequence ID" value="KAF6720350.1"/>
    <property type="molecule type" value="Genomic_DNA"/>
</dbReference>
<evidence type="ECO:0000256" key="5">
    <source>
        <dbReference type="ARBA" id="ARBA00022685"/>
    </source>
</evidence>
<dbReference type="GO" id="GO:0005576">
    <property type="term" value="C:extracellular region"/>
    <property type="evidence" value="ECO:0007669"/>
    <property type="project" value="UniProtKB-SubCell"/>
</dbReference>
<evidence type="ECO:0000256" key="8">
    <source>
        <dbReference type="RuleBase" id="RU003686"/>
    </source>
</evidence>
<keyword evidence="4" id="KW-0964">Secreted</keyword>
<evidence type="ECO:0000256" key="1">
    <source>
        <dbReference type="ARBA" id="ARBA00002179"/>
    </source>
</evidence>
<reference evidence="10" key="1">
    <citation type="journal article" name="BMC Genomics">
        <title>Long-read sequencing and de novo genome assembly of marine medaka (Oryzias melastigma).</title>
        <authorList>
            <person name="Liang P."/>
            <person name="Saqib H.S.A."/>
            <person name="Ni X."/>
            <person name="Shen Y."/>
        </authorList>
    </citation>
    <scope>NUCLEOTIDE SEQUENCE</scope>
    <source>
        <strain evidence="10">Bigg-433</strain>
    </source>
</reference>
<evidence type="ECO:0000256" key="2">
    <source>
        <dbReference type="ARBA" id="ARBA00004613"/>
    </source>
</evidence>
<gene>
    <name evidence="10" type="ORF">FQA47_002831</name>
</gene>
<dbReference type="AlphaFoldDB" id="A0A834F0A4"/>
<evidence type="ECO:0000313" key="11">
    <source>
        <dbReference type="Proteomes" id="UP000646548"/>
    </source>
</evidence>
<evidence type="ECO:0000256" key="9">
    <source>
        <dbReference type="SAM" id="MobiDB-lite"/>
    </source>
</evidence>
<dbReference type="InterPro" id="IPR000663">
    <property type="entry name" value="Natr_peptide"/>
</dbReference>
<dbReference type="SMART" id="SM00183">
    <property type="entry name" value="NAT_PEP"/>
    <property type="match status" value="1"/>
</dbReference>
<dbReference type="Proteomes" id="UP000646548">
    <property type="component" value="Unassembled WGS sequence"/>
</dbReference>
<organism evidence="10 11">
    <name type="scientific">Oryzias melastigma</name>
    <name type="common">Marine medaka</name>
    <dbReference type="NCBI Taxonomy" id="30732"/>
    <lineage>
        <taxon>Eukaryota</taxon>
        <taxon>Metazoa</taxon>
        <taxon>Chordata</taxon>
        <taxon>Craniata</taxon>
        <taxon>Vertebrata</taxon>
        <taxon>Euteleostomi</taxon>
        <taxon>Actinopterygii</taxon>
        <taxon>Neopterygii</taxon>
        <taxon>Teleostei</taxon>
        <taxon>Neoteleostei</taxon>
        <taxon>Acanthomorphata</taxon>
        <taxon>Ovalentaria</taxon>
        <taxon>Atherinomorphae</taxon>
        <taxon>Beloniformes</taxon>
        <taxon>Adrianichthyidae</taxon>
        <taxon>Oryziinae</taxon>
        <taxon>Oryzias</taxon>
    </lineage>
</organism>
<dbReference type="GO" id="GO:0005179">
    <property type="term" value="F:hormone activity"/>
    <property type="evidence" value="ECO:0007669"/>
    <property type="project" value="UniProtKB-KW"/>
</dbReference>